<proteinExistence type="predicted"/>
<organism evidence="3 4">
    <name type="scientific">Pseudarthrobacter humi</name>
    <dbReference type="NCBI Taxonomy" id="2952523"/>
    <lineage>
        <taxon>Bacteria</taxon>
        <taxon>Bacillati</taxon>
        <taxon>Actinomycetota</taxon>
        <taxon>Actinomycetes</taxon>
        <taxon>Micrococcales</taxon>
        <taxon>Micrococcaceae</taxon>
        <taxon>Pseudarthrobacter</taxon>
    </lineage>
</organism>
<dbReference type="EMBL" id="JANCLV010000003">
    <property type="protein sequence ID" value="MCP8999422.1"/>
    <property type="molecule type" value="Genomic_DNA"/>
</dbReference>
<name>A0ABT1LLT5_9MICC</name>
<feature type="region of interest" description="Disordered" evidence="1">
    <location>
        <begin position="127"/>
        <end position="147"/>
    </location>
</feature>
<feature type="transmembrane region" description="Helical" evidence="2">
    <location>
        <begin position="63"/>
        <end position="87"/>
    </location>
</feature>
<feature type="region of interest" description="Disordered" evidence="1">
    <location>
        <begin position="1"/>
        <end position="22"/>
    </location>
</feature>
<evidence type="ECO:0000313" key="4">
    <source>
        <dbReference type="Proteomes" id="UP001524318"/>
    </source>
</evidence>
<feature type="transmembrane region" description="Helical" evidence="2">
    <location>
        <begin position="38"/>
        <end position="57"/>
    </location>
</feature>
<gene>
    <name evidence="3" type="ORF">NFC73_06690</name>
</gene>
<feature type="transmembrane region" description="Helical" evidence="2">
    <location>
        <begin position="99"/>
        <end position="121"/>
    </location>
</feature>
<keyword evidence="2" id="KW-0812">Transmembrane</keyword>
<keyword evidence="4" id="KW-1185">Reference proteome</keyword>
<keyword evidence="2" id="KW-1133">Transmembrane helix</keyword>
<keyword evidence="2" id="KW-0472">Membrane</keyword>
<sequence>MTADQPSDHVHPGAGPPGGAVPAGPGIRGRLQSLRHTVVGAVGLVMGLLPHVLHHIGLLAGTALVAGSGGTALFGALGLLASIPMLVRLYRRFGSWMAPVLGLLVFATMFSLSAFVIGPAISGAGTEDVPPGPAPTVEHTGGHTGGH</sequence>
<accession>A0ABT1LLT5</accession>
<evidence type="ECO:0000313" key="3">
    <source>
        <dbReference type="EMBL" id="MCP8999422.1"/>
    </source>
</evidence>
<reference evidence="3 4" key="1">
    <citation type="submission" date="2022-06" db="EMBL/GenBank/DDBJ databases">
        <title>Pseudarthrobacter sp. strain RMG13 Genome sequencing and assembly.</title>
        <authorList>
            <person name="Kim I."/>
        </authorList>
    </citation>
    <scope>NUCLEOTIDE SEQUENCE [LARGE SCALE GENOMIC DNA]</scope>
    <source>
        <strain evidence="3 4">RMG13</strain>
    </source>
</reference>
<protein>
    <submittedName>
        <fullName evidence="3">Uncharacterized protein</fullName>
    </submittedName>
</protein>
<evidence type="ECO:0000256" key="2">
    <source>
        <dbReference type="SAM" id="Phobius"/>
    </source>
</evidence>
<evidence type="ECO:0000256" key="1">
    <source>
        <dbReference type="SAM" id="MobiDB-lite"/>
    </source>
</evidence>
<comment type="caution">
    <text evidence="3">The sequence shown here is derived from an EMBL/GenBank/DDBJ whole genome shotgun (WGS) entry which is preliminary data.</text>
</comment>
<dbReference type="RefSeq" id="WP_254748707.1">
    <property type="nucleotide sequence ID" value="NZ_JANCLV010000003.1"/>
</dbReference>
<dbReference type="Proteomes" id="UP001524318">
    <property type="component" value="Unassembled WGS sequence"/>
</dbReference>
<feature type="compositionally biased region" description="Basic and acidic residues" evidence="1">
    <location>
        <begin position="1"/>
        <end position="11"/>
    </location>
</feature>